<keyword evidence="2" id="KW-1185">Reference proteome</keyword>
<organism evidence="1 2">
    <name type="scientific">Kribbella amoyensis</name>
    <dbReference type="NCBI Taxonomy" id="996641"/>
    <lineage>
        <taxon>Bacteria</taxon>
        <taxon>Bacillati</taxon>
        <taxon>Actinomycetota</taxon>
        <taxon>Actinomycetes</taxon>
        <taxon>Propionibacteriales</taxon>
        <taxon>Kribbellaceae</taxon>
        <taxon>Kribbella</taxon>
    </lineage>
</organism>
<dbReference type="AlphaFoldDB" id="A0A561BQ96"/>
<name>A0A561BQ96_9ACTN</name>
<dbReference type="Gene3D" id="1.20.120.1550">
    <property type="entry name" value="Protein of unknown function DUF5063"/>
    <property type="match status" value="1"/>
</dbReference>
<dbReference type="InterPro" id="IPR032025">
    <property type="entry name" value="DUF5063"/>
</dbReference>
<protein>
    <submittedName>
        <fullName evidence="1">Uncharacterized protein DUF5063</fullName>
    </submittedName>
</protein>
<accession>A0A561BQ96</accession>
<evidence type="ECO:0000313" key="2">
    <source>
        <dbReference type="Proteomes" id="UP000318380"/>
    </source>
</evidence>
<comment type="caution">
    <text evidence="1">The sequence shown here is derived from an EMBL/GenBank/DDBJ whole genome shotgun (WGS) entry which is preliminary data.</text>
</comment>
<dbReference type="InterPro" id="IPR038312">
    <property type="entry name" value="DUF5063_sf"/>
</dbReference>
<dbReference type="EMBL" id="VIVK01000001">
    <property type="protein sequence ID" value="TWD80984.1"/>
    <property type="molecule type" value="Genomic_DNA"/>
</dbReference>
<dbReference type="Pfam" id="PF16702">
    <property type="entry name" value="DUF5063"/>
    <property type="match status" value="1"/>
</dbReference>
<dbReference type="Proteomes" id="UP000318380">
    <property type="component" value="Unassembled WGS sequence"/>
</dbReference>
<gene>
    <name evidence="1" type="ORF">FB561_2086</name>
</gene>
<reference evidence="1 2" key="1">
    <citation type="submission" date="2019-06" db="EMBL/GenBank/DDBJ databases">
        <title>Sequencing the genomes of 1000 actinobacteria strains.</title>
        <authorList>
            <person name="Klenk H.-P."/>
        </authorList>
    </citation>
    <scope>NUCLEOTIDE SEQUENCE [LARGE SCALE GENOMIC DNA]</scope>
    <source>
        <strain evidence="1 2">DSM 24683</strain>
    </source>
</reference>
<evidence type="ECO:0000313" key="1">
    <source>
        <dbReference type="EMBL" id="TWD80984.1"/>
    </source>
</evidence>
<sequence length="231" mass="25621">MPTRSHSDGRLKGDDRSMTDFTDIADRALDTDNEDLTEFAEQIADQVQSFLISVRDIAAQPDEDGVDEGLASLPYLLLEVSQLLLAGGRLGAFEDFVPEERFESDAGPDPDLDAMRDRLAVLFEGLDEYAEVFDPYAAPPEITVNRLSDDLTAIATDLVHGLAHYQSGRVIEALWWWQFSYVSTWGAAASAVLRAIQSLIAHDRLEPAHDAETEATDRELVEVAEEAVQRR</sequence>
<proteinExistence type="predicted"/>